<protein>
    <submittedName>
        <fullName evidence="1">Uncharacterized protein</fullName>
    </submittedName>
</protein>
<dbReference type="AlphaFoldDB" id="A0A0F9SHG0"/>
<gene>
    <name evidence="1" type="ORF">LCGC14_0452110</name>
</gene>
<sequence length="66" mass="7896">MHSNLPEDYVYPWESMYVECDNCGDEYHEDFECHYCKEQSEIDAHWESLSDSEKDLSIKMAVREVV</sequence>
<dbReference type="EMBL" id="LAZR01000451">
    <property type="protein sequence ID" value="KKN68335.1"/>
    <property type="molecule type" value="Genomic_DNA"/>
</dbReference>
<name>A0A0F9SHG0_9ZZZZ</name>
<evidence type="ECO:0000313" key="1">
    <source>
        <dbReference type="EMBL" id="KKN68335.1"/>
    </source>
</evidence>
<comment type="caution">
    <text evidence="1">The sequence shown here is derived from an EMBL/GenBank/DDBJ whole genome shotgun (WGS) entry which is preliminary data.</text>
</comment>
<reference evidence="1" key="1">
    <citation type="journal article" date="2015" name="Nature">
        <title>Complex archaea that bridge the gap between prokaryotes and eukaryotes.</title>
        <authorList>
            <person name="Spang A."/>
            <person name="Saw J.H."/>
            <person name="Jorgensen S.L."/>
            <person name="Zaremba-Niedzwiedzka K."/>
            <person name="Martijn J."/>
            <person name="Lind A.E."/>
            <person name="van Eijk R."/>
            <person name="Schleper C."/>
            <person name="Guy L."/>
            <person name="Ettema T.J."/>
        </authorList>
    </citation>
    <scope>NUCLEOTIDE SEQUENCE</scope>
</reference>
<proteinExistence type="predicted"/>
<organism evidence="1">
    <name type="scientific">marine sediment metagenome</name>
    <dbReference type="NCBI Taxonomy" id="412755"/>
    <lineage>
        <taxon>unclassified sequences</taxon>
        <taxon>metagenomes</taxon>
        <taxon>ecological metagenomes</taxon>
    </lineage>
</organism>
<accession>A0A0F9SHG0</accession>